<proteinExistence type="predicted"/>
<protein>
    <submittedName>
        <fullName evidence="1">Uncharacterized protein</fullName>
    </submittedName>
</protein>
<dbReference type="Proteomes" id="UP001497680">
    <property type="component" value="Unassembled WGS sequence"/>
</dbReference>
<evidence type="ECO:0000313" key="1">
    <source>
        <dbReference type="EMBL" id="KAI6085000.1"/>
    </source>
</evidence>
<dbReference type="EMBL" id="MU394330">
    <property type="protein sequence ID" value="KAI6085000.1"/>
    <property type="molecule type" value="Genomic_DNA"/>
</dbReference>
<keyword evidence="2" id="KW-1185">Reference proteome</keyword>
<evidence type="ECO:0000313" key="2">
    <source>
        <dbReference type="Proteomes" id="UP001497680"/>
    </source>
</evidence>
<gene>
    <name evidence="1" type="ORF">F4821DRAFT_241692</name>
</gene>
<comment type="caution">
    <text evidence="1">The sequence shown here is derived from an EMBL/GenBank/DDBJ whole genome shotgun (WGS) entry which is preliminary data.</text>
</comment>
<name>A0ACC0CY17_9PEZI</name>
<accession>A0ACC0CY17</accession>
<sequence>MRMTIYRPLSPRLVSIFESSFNSTSTPLTLTRVSQLSHYRCAPIFRGYLKPAAADIKNHYTLRSKTLTASTSKILITFGGLSLGAALFFGLQEQSRGLSMSSKLVPSNPSDVAVIRTITPNVVTVSVPFARFGIIRVGGRGTIIRLTSGALAVYSPVALTPETQAKVAELGGDVRYIIAGDIEHHIFLSEWARAFPNAKIVGPKGLAAKRAAVKDDERIGKEPFAFEWDASNAHDNNVDAAFAADFDVEFVGSHPNKEVVLLYKPDRVLIQADLMFNLPAIEQYSRVPAAEKTSHALLNRIFEGANNTSGDAKGLKRFLWYVISRGDRAGFNESVRRINDWDFDTIVPCHGETIMGGGKELFRKAFEWHLQGRK</sequence>
<organism evidence="1 2">
    <name type="scientific">Hypoxylon rubiginosum</name>
    <dbReference type="NCBI Taxonomy" id="110542"/>
    <lineage>
        <taxon>Eukaryota</taxon>
        <taxon>Fungi</taxon>
        <taxon>Dikarya</taxon>
        <taxon>Ascomycota</taxon>
        <taxon>Pezizomycotina</taxon>
        <taxon>Sordariomycetes</taxon>
        <taxon>Xylariomycetidae</taxon>
        <taxon>Xylariales</taxon>
        <taxon>Hypoxylaceae</taxon>
        <taxon>Hypoxylon</taxon>
    </lineage>
</organism>
<reference evidence="1 2" key="1">
    <citation type="journal article" date="2022" name="New Phytol.">
        <title>Ecological generalism drives hyperdiversity of secondary metabolite gene clusters in xylarialean endophytes.</title>
        <authorList>
            <person name="Franco M.E.E."/>
            <person name="Wisecaver J.H."/>
            <person name="Arnold A.E."/>
            <person name="Ju Y.M."/>
            <person name="Slot J.C."/>
            <person name="Ahrendt S."/>
            <person name="Moore L.P."/>
            <person name="Eastman K.E."/>
            <person name="Scott K."/>
            <person name="Konkel Z."/>
            <person name="Mondo S.J."/>
            <person name="Kuo A."/>
            <person name="Hayes R.D."/>
            <person name="Haridas S."/>
            <person name="Andreopoulos B."/>
            <person name="Riley R."/>
            <person name="LaButti K."/>
            <person name="Pangilinan J."/>
            <person name="Lipzen A."/>
            <person name="Amirebrahimi M."/>
            <person name="Yan J."/>
            <person name="Adam C."/>
            <person name="Keymanesh K."/>
            <person name="Ng V."/>
            <person name="Louie K."/>
            <person name="Northen T."/>
            <person name="Drula E."/>
            <person name="Henrissat B."/>
            <person name="Hsieh H.M."/>
            <person name="Youens-Clark K."/>
            <person name="Lutzoni F."/>
            <person name="Miadlikowska J."/>
            <person name="Eastwood D.C."/>
            <person name="Hamelin R.C."/>
            <person name="Grigoriev I.V."/>
            <person name="U'Ren J.M."/>
        </authorList>
    </citation>
    <scope>NUCLEOTIDE SEQUENCE [LARGE SCALE GENOMIC DNA]</scope>
    <source>
        <strain evidence="1 2">ER1909</strain>
    </source>
</reference>